<name>A0ABW8TDV7_9CLOT</name>
<feature type="transmembrane region" description="Helical" evidence="10">
    <location>
        <begin position="20"/>
        <end position="43"/>
    </location>
</feature>
<evidence type="ECO:0000256" key="3">
    <source>
        <dbReference type="ARBA" id="ARBA00022106"/>
    </source>
</evidence>
<dbReference type="Proteomes" id="UP001623592">
    <property type="component" value="Unassembled WGS sequence"/>
</dbReference>
<evidence type="ECO:0000256" key="1">
    <source>
        <dbReference type="ARBA" id="ARBA00004651"/>
    </source>
</evidence>
<feature type="transmembrane region" description="Helical" evidence="10">
    <location>
        <begin position="284"/>
        <end position="307"/>
    </location>
</feature>
<dbReference type="EMBL" id="JBJIAA010000007">
    <property type="protein sequence ID" value="MFL0250704.1"/>
    <property type="molecule type" value="Genomic_DNA"/>
</dbReference>
<comment type="caution">
    <text evidence="11">The sequence shown here is derived from an EMBL/GenBank/DDBJ whole genome shotgun (WGS) entry which is preliminary data.</text>
</comment>
<gene>
    <name evidence="11" type="ORF">ACJDT4_09755</name>
</gene>
<feature type="transmembrane region" description="Helical" evidence="10">
    <location>
        <begin position="319"/>
        <end position="339"/>
    </location>
</feature>
<feature type="transmembrane region" description="Helical" evidence="10">
    <location>
        <begin position="138"/>
        <end position="155"/>
    </location>
</feature>
<evidence type="ECO:0000256" key="9">
    <source>
        <dbReference type="ARBA" id="ARBA00023251"/>
    </source>
</evidence>
<feature type="transmembrane region" description="Helical" evidence="10">
    <location>
        <begin position="418"/>
        <end position="437"/>
    </location>
</feature>
<dbReference type="PANTHER" id="PTHR43823">
    <property type="entry name" value="SPORULATION PROTEIN YKVU"/>
    <property type="match status" value="1"/>
</dbReference>
<reference evidence="11 12" key="1">
    <citation type="submission" date="2024-11" db="EMBL/GenBank/DDBJ databases">
        <authorList>
            <person name="Heng Y.C."/>
            <person name="Lim A.C.H."/>
            <person name="Lee J.K.Y."/>
            <person name="Kittelmann S."/>
        </authorList>
    </citation>
    <scope>NUCLEOTIDE SEQUENCE [LARGE SCALE GENOMIC DNA]</scope>
    <source>
        <strain evidence="11 12">WILCCON 0114</strain>
    </source>
</reference>
<evidence type="ECO:0000256" key="4">
    <source>
        <dbReference type="ARBA" id="ARBA00022448"/>
    </source>
</evidence>
<feature type="transmembrane region" description="Helical" evidence="10">
    <location>
        <begin position="196"/>
        <end position="217"/>
    </location>
</feature>
<keyword evidence="4" id="KW-0813">Transport</keyword>
<keyword evidence="12" id="KW-1185">Reference proteome</keyword>
<dbReference type="CDD" id="cd13143">
    <property type="entry name" value="MATE_MepA_like"/>
    <property type="match status" value="1"/>
</dbReference>
<comment type="subcellular location">
    <subcellularLocation>
        <location evidence="1">Cell membrane</location>
        <topology evidence="1">Multi-pass membrane protein</topology>
    </subcellularLocation>
</comment>
<accession>A0ABW8TDV7</accession>
<protein>
    <recommendedName>
        <fullName evidence="3">Multidrug export protein MepA</fullName>
    </recommendedName>
</protein>
<dbReference type="InterPro" id="IPR002528">
    <property type="entry name" value="MATE_fam"/>
</dbReference>
<keyword evidence="9" id="KW-0046">Antibiotic resistance</keyword>
<evidence type="ECO:0000256" key="5">
    <source>
        <dbReference type="ARBA" id="ARBA00022475"/>
    </source>
</evidence>
<feature type="transmembrane region" description="Helical" evidence="10">
    <location>
        <begin position="393"/>
        <end position="412"/>
    </location>
</feature>
<dbReference type="PIRSF" id="PIRSF006603">
    <property type="entry name" value="DinF"/>
    <property type="match status" value="1"/>
</dbReference>
<keyword evidence="5" id="KW-1003">Cell membrane</keyword>
<evidence type="ECO:0000256" key="2">
    <source>
        <dbReference type="ARBA" id="ARBA00008417"/>
    </source>
</evidence>
<comment type="similarity">
    <text evidence="2">Belongs to the multi antimicrobial extrusion (MATE) (TC 2.A.66.1) family. MepA subfamily.</text>
</comment>
<proteinExistence type="inferred from homology"/>
<keyword evidence="6 10" id="KW-0812">Transmembrane</keyword>
<dbReference type="RefSeq" id="WP_406787369.1">
    <property type="nucleotide sequence ID" value="NZ_JBJIAA010000007.1"/>
</dbReference>
<evidence type="ECO:0000313" key="11">
    <source>
        <dbReference type="EMBL" id="MFL0250704.1"/>
    </source>
</evidence>
<dbReference type="PANTHER" id="PTHR43823:SF3">
    <property type="entry name" value="MULTIDRUG EXPORT PROTEIN MEPA"/>
    <property type="match status" value="1"/>
</dbReference>
<feature type="transmembrane region" description="Helical" evidence="10">
    <location>
        <begin position="252"/>
        <end position="278"/>
    </location>
</feature>
<keyword evidence="7 10" id="KW-1133">Transmembrane helix</keyword>
<feature type="transmembrane region" description="Helical" evidence="10">
    <location>
        <begin position="63"/>
        <end position="85"/>
    </location>
</feature>
<organism evidence="11 12">
    <name type="scientific">Clostridium neuense</name>
    <dbReference type="NCBI Taxonomy" id="1728934"/>
    <lineage>
        <taxon>Bacteria</taxon>
        <taxon>Bacillati</taxon>
        <taxon>Bacillota</taxon>
        <taxon>Clostridia</taxon>
        <taxon>Eubacteriales</taxon>
        <taxon>Clostridiaceae</taxon>
        <taxon>Clostridium</taxon>
    </lineage>
</organism>
<sequence length="454" mass="49112">MENNNRLIMMEKGEVWKVLLKLGIPTTIGMFVAALFVSVDGYFVGNLGKLQMAAVTVASPLTYIITGIGSLFGGGGSVYIAKLLGEKNYKKANDAGSVIMDTSLIAGVVFSALLLIFLQPVLKILGATNADMVYAKQYGSIFAIALFFNLFNVTFNNMFASEGATMYSMLAMLVSGISNVFLNPIFIYTLHMGIKGSAIATLVANLITTFMYLYYIIGKKGAVRYNIFNFKPVKEYYVETAKVGITLMFFQLLYSLSLIITNVLASSYGTACVAAIGIETRITSLGFMAISGFTKGFQSFVGFSFGAKAFDRVKSAKNISLIWTTGFCVLCSVLMIAFAKPLVSTFNGDGEVVAIGTTALIYYSITFIGMGFIMVYSLLFLATNEEKYGGIVCLARQGIILIPGLFILKMVIGMQGILLAQPIADASTVVIIILLALKISKQEKEVVLQKAQNQ</sequence>
<evidence type="ECO:0000256" key="7">
    <source>
        <dbReference type="ARBA" id="ARBA00022989"/>
    </source>
</evidence>
<feature type="transmembrane region" description="Helical" evidence="10">
    <location>
        <begin position="167"/>
        <end position="190"/>
    </location>
</feature>
<dbReference type="InterPro" id="IPR048279">
    <property type="entry name" value="MdtK-like"/>
</dbReference>
<dbReference type="InterPro" id="IPR045070">
    <property type="entry name" value="MATE_MepA-like"/>
</dbReference>
<dbReference type="NCBIfam" id="TIGR00797">
    <property type="entry name" value="matE"/>
    <property type="match status" value="1"/>
</dbReference>
<keyword evidence="8 10" id="KW-0472">Membrane</keyword>
<evidence type="ECO:0000256" key="10">
    <source>
        <dbReference type="SAM" id="Phobius"/>
    </source>
</evidence>
<feature type="transmembrane region" description="Helical" evidence="10">
    <location>
        <begin position="359"/>
        <end position="381"/>
    </location>
</feature>
<evidence type="ECO:0000256" key="8">
    <source>
        <dbReference type="ARBA" id="ARBA00023136"/>
    </source>
</evidence>
<feature type="transmembrane region" description="Helical" evidence="10">
    <location>
        <begin position="97"/>
        <end position="118"/>
    </location>
</feature>
<dbReference type="Pfam" id="PF01554">
    <property type="entry name" value="MatE"/>
    <property type="match status" value="2"/>
</dbReference>
<evidence type="ECO:0000256" key="6">
    <source>
        <dbReference type="ARBA" id="ARBA00022692"/>
    </source>
</evidence>
<dbReference type="InterPro" id="IPR051327">
    <property type="entry name" value="MATE_MepA_subfamily"/>
</dbReference>
<evidence type="ECO:0000313" key="12">
    <source>
        <dbReference type="Proteomes" id="UP001623592"/>
    </source>
</evidence>